<dbReference type="InterPro" id="IPR017439">
    <property type="entry name" value="Amidohydrolase"/>
</dbReference>
<dbReference type="PANTHER" id="PTHR11014">
    <property type="entry name" value="PEPTIDASE M20 FAMILY MEMBER"/>
    <property type="match status" value="1"/>
</dbReference>
<comment type="caution">
    <text evidence="4">The sequence shown here is derived from an EMBL/GenBank/DDBJ whole genome shotgun (WGS) entry which is preliminary data.</text>
</comment>
<dbReference type="Gene3D" id="3.30.70.360">
    <property type="match status" value="1"/>
</dbReference>
<dbReference type="NCBIfam" id="TIGR01891">
    <property type="entry name" value="amidohydrolases"/>
    <property type="match status" value="1"/>
</dbReference>
<evidence type="ECO:0000256" key="2">
    <source>
        <dbReference type="SAM" id="SignalP"/>
    </source>
</evidence>
<feature type="chain" id="PRO_5046814957" evidence="2">
    <location>
        <begin position="23"/>
        <end position="458"/>
    </location>
</feature>
<dbReference type="Proteomes" id="UP001161390">
    <property type="component" value="Unassembled WGS sequence"/>
</dbReference>
<dbReference type="Pfam" id="PF01546">
    <property type="entry name" value="Peptidase_M20"/>
    <property type="match status" value="1"/>
</dbReference>
<dbReference type="EMBL" id="BSNJ01000001">
    <property type="protein sequence ID" value="GLQ19732.1"/>
    <property type="molecule type" value="Genomic_DNA"/>
</dbReference>
<dbReference type="SUPFAM" id="SSF53187">
    <property type="entry name" value="Zn-dependent exopeptidases"/>
    <property type="match status" value="1"/>
</dbReference>
<dbReference type="SUPFAM" id="SSF55031">
    <property type="entry name" value="Bacterial exopeptidase dimerisation domain"/>
    <property type="match status" value="1"/>
</dbReference>
<evidence type="ECO:0000259" key="3">
    <source>
        <dbReference type="Pfam" id="PF07687"/>
    </source>
</evidence>
<dbReference type="PANTHER" id="PTHR11014:SF63">
    <property type="entry name" value="METALLOPEPTIDASE, PUTATIVE (AFU_ORTHOLOGUE AFUA_6G09600)-RELATED"/>
    <property type="match status" value="1"/>
</dbReference>
<sequence>MKKFLMLTAASLLSVMSSPVLANDLTASVSEDYSYVFDLYKHFHENPELSLMEKETSARYAQELRSLGFNVTENVGNDWVREKVKKDVGEVLPGVGGYGVVAVMKNGDGPTVMLRADIDALPLLEKTGLPYQSTAVGLDHKGNEAPIMHACAHDSHMAIMIGAARQLVDLKDEWSGTLVIIGQPAEELGLGAIAMLEDGLYRDYPKPDYVLATHTSGWDAAGTIAYTSGYALANVDSVDITIKGIGAHGSAPHMGKDPVVIGSQIINALQTLMSREVNPLESGVVTVGSFQAGYKHNIIPDEAKLLITVRSYDDGVRKTLLDGIKRIANAQALSAGLPEELMPEVKIESDYTPSTFNDPGMTDRVMKAIGASIGNDKVVARPPSMGGEDFSQFHRYDRSIPTFIFWTGGVDAKMMAMSEKTGSLPPANHSPFFAPQPEPALKLGVQSMTAGALELFTE</sequence>
<keyword evidence="5" id="KW-1185">Reference proteome</keyword>
<dbReference type="PIRSF" id="PIRSF005962">
    <property type="entry name" value="Pept_M20D_amidohydro"/>
    <property type="match status" value="1"/>
</dbReference>
<evidence type="ECO:0000313" key="4">
    <source>
        <dbReference type="EMBL" id="GLQ19732.1"/>
    </source>
</evidence>
<reference evidence="4" key="1">
    <citation type="journal article" date="2014" name="Int. J. Syst. Evol. Microbiol.">
        <title>Complete genome of a new Firmicutes species belonging to the dominant human colonic microbiota ('Ruminococcus bicirculans') reveals two chromosomes and a selective capacity to utilize plant glucans.</title>
        <authorList>
            <consortium name="NISC Comparative Sequencing Program"/>
            <person name="Wegmann U."/>
            <person name="Louis P."/>
            <person name="Goesmann A."/>
            <person name="Henrissat B."/>
            <person name="Duncan S.H."/>
            <person name="Flint H.J."/>
        </authorList>
    </citation>
    <scope>NUCLEOTIDE SEQUENCE</scope>
    <source>
        <strain evidence="4">NBRC 108216</strain>
    </source>
</reference>
<protein>
    <submittedName>
        <fullName evidence="4">Amidohydrolase</fullName>
    </submittedName>
</protein>
<evidence type="ECO:0000256" key="1">
    <source>
        <dbReference type="ARBA" id="ARBA00022801"/>
    </source>
</evidence>
<keyword evidence="1" id="KW-0378">Hydrolase</keyword>
<dbReference type="InterPro" id="IPR011650">
    <property type="entry name" value="Peptidase_M20_dimer"/>
</dbReference>
<organism evidence="4 5">
    <name type="scientific">Algimonas porphyrae</name>
    <dbReference type="NCBI Taxonomy" id="1128113"/>
    <lineage>
        <taxon>Bacteria</taxon>
        <taxon>Pseudomonadati</taxon>
        <taxon>Pseudomonadota</taxon>
        <taxon>Alphaproteobacteria</taxon>
        <taxon>Maricaulales</taxon>
        <taxon>Robiginitomaculaceae</taxon>
        <taxon>Algimonas</taxon>
    </lineage>
</organism>
<proteinExistence type="predicted"/>
<name>A0ABQ5V0G6_9PROT</name>
<dbReference type="Pfam" id="PF07687">
    <property type="entry name" value="M20_dimer"/>
    <property type="match status" value="1"/>
</dbReference>
<feature type="domain" description="Peptidase M20 dimerisation" evidence="3">
    <location>
        <begin position="232"/>
        <end position="332"/>
    </location>
</feature>
<gene>
    <name evidence="4" type="ORF">GCM10007854_06870</name>
</gene>
<dbReference type="Gene3D" id="3.40.630.10">
    <property type="entry name" value="Zn peptidases"/>
    <property type="match status" value="1"/>
</dbReference>
<dbReference type="RefSeq" id="WP_284369639.1">
    <property type="nucleotide sequence ID" value="NZ_BSNJ01000001.1"/>
</dbReference>
<accession>A0ABQ5V0G6</accession>
<feature type="signal peptide" evidence="2">
    <location>
        <begin position="1"/>
        <end position="22"/>
    </location>
</feature>
<evidence type="ECO:0000313" key="5">
    <source>
        <dbReference type="Proteomes" id="UP001161390"/>
    </source>
</evidence>
<keyword evidence="2" id="KW-0732">Signal</keyword>
<dbReference type="InterPro" id="IPR036264">
    <property type="entry name" value="Bact_exopeptidase_dim_dom"/>
</dbReference>
<dbReference type="InterPro" id="IPR002933">
    <property type="entry name" value="Peptidase_M20"/>
</dbReference>
<reference evidence="4" key="2">
    <citation type="submission" date="2023-01" db="EMBL/GenBank/DDBJ databases">
        <title>Draft genome sequence of Algimonas porphyrae strain NBRC 108216.</title>
        <authorList>
            <person name="Sun Q."/>
            <person name="Mori K."/>
        </authorList>
    </citation>
    <scope>NUCLEOTIDE SEQUENCE</scope>
    <source>
        <strain evidence="4">NBRC 108216</strain>
    </source>
</reference>